<comment type="caution">
    <text evidence="2">The sequence shown here is derived from an EMBL/GenBank/DDBJ whole genome shotgun (WGS) entry which is preliminary data.</text>
</comment>
<protein>
    <recommendedName>
        <fullName evidence="4">Secreted protein</fullName>
    </recommendedName>
</protein>
<evidence type="ECO:0008006" key="4">
    <source>
        <dbReference type="Google" id="ProtNLM"/>
    </source>
</evidence>
<evidence type="ECO:0000256" key="1">
    <source>
        <dbReference type="SAM" id="SignalP"/>
    </source>
</evidence>
<name>A0A1Q9BUS2_SYMMI</name>
<sequence length="113" mass="12621">MLLLVMLALMLLLLLVVVAGVVVVVAVSSASSPSSLSVLWRFRFLLIPLAKMFAPKEWPVVDWPPELAGHPWGFRTWPLIFRPCVPLEEVEEYKQADGSICLLVHATGLEENR</sequence>
<feature type="chain" id="PRO_5012503131" description="Secreted protein" evidence="1">
    <location>
        <begin position="21"/>
        <end position="113"/>
    </location>
</feature>
<dbReference type="AlphaFoldDB" id="A0A1Q9BUS2"/>
<proteinExistence type="predicted"/>
<organism evidence="2 3">
    <name type="scientific">Symbiodinium microadriaticum</name>
    <name type="common">Dinoflagellate</name>
    <name type="synonym">Zooxanthella microadriatica</name>
    <dbReference type="NCBI Taxonomy" id="2951"/>
    <lineage>
        <taxon>Eukaryota</taxon>
        <taxon>Sar</taxon>
        <taxon>Alveolata</taxon>
        <taxon>Dinophyceae</taxon>
        <taxon>Suessiales</taxon>
        <taxon>Symbiodiniaceae</taxon>
        <taxon>Symbiodinium</taxon>
    </lineage>
</organism>
<dbReference type="EMBL" id="LSRX01003765">
    <property type="protein sequence ID" value="OLP74412.1"/>
    <property type="molecule type" value="Genomic_DNA"/>
</dbReference>
<feature type="signal peptide" evidence="1">
    <location>
        <begin position="1"/>
        <end position="20"/>
    </location>
</feature>
<reference evidence="2 3" key="1">
    <citation type="submission" date="2016-02" db="EMBL/GenBank/DDBJ databases">
        <title>Genome analysis of coral dinoflagellate symbionts highlights evolutionary adaptations to a symbiotic lifestyle.</title>
        <authorList>
            <person name="Aranda M."/>
            <person name="Li Y."/>
            <person name="Liew Y.J."/>
            <person name="Baumgarten S."/>
            <person name="Simakov O."/>
            <person name="Wilson M."/>
            <person name="Piel J."/>
            <person name="Ashoor H."/>
            <person name="Bougouffa S."/>
            <person name="Bajic V.B."/>
            <person name="Ryu T."/>
            <person name="Ravasi T."/>
            <person name="Bayer T."/>
            <person name="Micklem G."/>
            <person name="Kim H."/>
            <person name="Bhak J."/>
            <person name="Lajeunesse T.C."/>
            <person name="Voolstra C.R."/>
        </authorList>
    </citation>
    <scope>NUCLEOTIDE SEQUENCE [LARGE SCALE GENOMIC DNA]</scope>
    <source>
        <strain evidence="2 3">CCMP2467</strain>
    </source>
</reference>
<dbReference type="OrthoDB" id="10516921at2759"/>
<dbReference type="Proteomes" id="UP000186817">
    <property type="component" value="Unassembled WGS sequence"/>
</dbReference>
<evidence type="ECO:0000313" key="3">
    <source>
        <dbReference type="Proteomes" id="UP000186817"/>
    </source>
</evidence>
<gene>
    <name evidence="2" type="ORF">AK812_SmicGene46053</name>
</gene>
<keyword evidence="1" id="KW-0732">Signal</keyword>
<accession>A0A1Q9BUS2</accession>
<keyword evidence="3" id="KW-1185">Reference proteome</keyword>
<evidence type="ECO:0000313" key="2">
    <source>
        <dbReference type="EMBL" id="OLP74412.1"/>
    </source>
</evidence>